<dbReference type="SUPFAM" id="SSF52833">
    <property type="entry name" value="Thioredoxin-like"/>
    <property type="match status" value="1"/>
</dbReference>
<dbReference type="RefSeq" id="WP_244641184.1">
    <property type="nucleotide sequence ID" value="NZ_BMEZ01000052.1"/>
</dbReference>
<gene>
    <name evidence="1" type="ORF">C8N44_15214</name>
</gene>
<dbReference type="InterPro" id="IPR036249">
    <property type="entry name" value="Thioredoxin-like_sf"/>
</dbReference>
<dbReference type="AlphaFoldDB" id="A0A2T6A079"/>
<reference evidence="1 2" key="1">
    <citation type="submission" date="2018-04" db="EMBL/GenBank/DDBJ databases">
        <title>Genomic Encyclopedia of Archaeal and Bacterial Type Strains, Phase II (KMG-II): from individual species to whole genera.</title>
        <authorList>
            <person name="Goeker M."/>
        </authorList>
    </citation>
    <scope>NUCLEOTIDE SEQUENCE [LARGE SCALE GENOMIC DNA]</scope>
    <source>
        <strain evidence="1 2">DSM 29329</strain>
    </source>
</reference>
<organism evidence="1 2">
    <name type="scientific">Allosediminivita pacifica</name>
    <dbReference type="NCBI Taxonomy" id="1267769"/>
    <lineage>
        <taxon>Bacteria</taxon>
        <taxon>Pseudomonadati</taxon>
        <taxon>Pseudomonadota</taxon>
        <taxon>Alphaproteobacteria</taxon>
        <taxon>Rhodobacterales</taxon>
        <taxon>Paracoccaceae</taxon>
        <taxon>Allosediminivita</taxon>
    </lineage>
</organism>
<dbReference type="Proteomes" id="UP000244069">
    <property type="component" value="Unassembled WGS sequence"/>
</dbReference>
<keyword evidence="2" id="KW-1185">Reference proteome</keyword>
<accession>A0A2T6A079</accession>
<name>A0A2T6A079_9RHOB</name>
<evidence type="ECO:0000313" key="2">
    <source>
        <dbReference type="Proteomes" id="UP000244069"/>
    </source>
</evidence>
<comment type="caution">
    <text evidence="1">The sequence shown here is derived from an EMBL/GenBank/DDBJ whole genome shotgun (WGS) entry which is preliminary data.</text>
</comment>
<evidence type="ECO:0008006" key="3">
    <source>
        <dbReference type="Google" id="ProtNLM"/>
    </source>
</evidence>
<proteinExistence type="predicted"/>
<sequence>MTRPDIVLYAANTMNGWKPLIFLHKAQIDYELVPINFGEKEQKTPD</sequence>
<protein>
    <recommendedName>
        <fullName evidence="3">GST N-terminal domain-containing protein</fullName>
    </recommendedName>
</protein>
<dbReference type="Gene3D" id="3.40.30.10">
    <property type="entry name" value="Glutaredoxin"/>
    <property type="match status" value="1"/>
</dbReference>
<evidence type="ECO:0000313" key="1">
    <source>
        <dbReference type="EMBL" id="PTX37178.1"/>
    </source>
</evidence>
<dbReference type="EMBL" id="QBKN01000052">
    <property type="protein sequence ID" value="PTX37178.1"/>
    <property type="molecule type" value="Genomic_DNA"/>
</dbReference>